<gene>
    <name evidence="2" type="ORF">POM88_037318</name>
</gene>
<dbReference type="NCBIfam" id="TIGR01640">
    <property type="entry name" value="F_box_assoc_1"/>
    <property type="match status" value="1"/>
</dbReference>
<dbReference type="InterPro" id="IPR050796">
    <property type="entry name" value="SCF_F-box_component"/>
</dbReference>
<comment type="caution">
    <text evidence="2">The sequence shown here is derived from an EMBL/GenBank/DDBJ whole genome shotgun (WGS) entry which is preliminary data.</text>
</comment>
<dbReference type="Proteomes" id="UP001237642">
    <property type="component" value="Unassembled WGS sequence"/>
</dbReference>
<dbReference type="InterPro" id="IPR001810">
    <property type="entry name" value="F-box_dom"/>
</dbReference>
<dbReference type="Gene3D" id="1.20.1280.50">
    <property type="match status" value="1"/>
</dbReference>
<dbReference type="InterPro" id="IPR036047">
    <property type="entry name" value="F-box-like_dom_sf"/>
</dbReference>
<dbReference type="Pfam" id="PF00646">
    <property type="entry name" value="F-box"/>
    <property type="match status" value="1"/>
</dbReference>
<evidence type="ECO:0000313" key="3">
    <source>
        <dbReference type="Proteomes" id="UP001237642"/>
    </source>
</evidence>
<dbReference type="InterPro" id="IPR017451">
    <property type="entry name" value="F-box-assoc_interact_dom"/>
</dbReference>
<dbReference type="SMART" id="SM00256">
    <property type="entry name" value="FBOX"/>
    <property type="match status" value="1"/>
</dbReference>
<dbReference type="PANTHER" id="PTHR31672">
    <property type="entry name" value="BNACNNG10540D PROTEIN"/>
    <property type="match status" value="1"/>
</dbReference>
<reference evidence="2" key="1">
    <citation type="submission" date="2023-02" db="EMBL/GenBank/DDBJ databases">
        <title>Genome of toxic invasive species Heracleum sosnowskyi carries increased number of genes despite the absence of recent whole-genome duplications.</title>
        <authorList>
            <person name="Schelkunov M."/>
            <person name="Shtratnikova V."/>
            <person name="Makarenko M."/>
            <person name="Klepikova A."/>
            <person name="Omelchenko D."/>
            <person name="Novikova G."/>
            <person name="Obukhova E."/>
            <person name="Bogdanov V."/>
            <person name="Penin A."/>
            <person name="Logacheva M."/>
        </authorList>
    </citation>
    <scope>NUCLEOTIDE SEQUENCE</scope>
    <source>
        <strain evidence="2">Hsosn_3</strain>
        <tissue evidence="2">Leaf</tissue>
    </source>
</reference>
<organism evidence="2 3">
    <name type="scientific">Heracleum sosnowskyi</name>
    <dbReference type="NCBI Taxonomy" id="360622"/>
    <lineage>
        <taxon>Eukaryota</taxon>
        <taxon>Viridiplantae</taxon>
        <taxon>Streptophyta</taxon>
        <taxon>Embryophyta</taxon>
        <taxon>Tracheophyta</taxon>
        <taxon>Spermatophyta</taxon>
        <taxon>Magnoliopsida</taxon>
        <taxon>eudicotyledons</taxon>
        <taxon>Gunneridae</taxon>
        <taxon>Pentapetalae</taxon>
        <taxon>asterids</taxon>
        <taxon>campanulids</taxon>
        <taxon>Apiales</taxon>
        <taxon>Apiaceae</taxon>
        <taxon>Apioideae</taxon>
        <taxon>apioid superclade</taxon>
        <taxon>Tordylieae</taxon>
        <taxon>Tordyliinae</taxon>
        <taxon>Heracleum</taxon>
    </lineage>
</organism>
<dbReference type="EMBL" id="JAUIZM010000008">
    <property type="protein sequence ID" value="KAK1371226.1"/>
    <property type="molecule type" value="Genomic_DNA"/>
</dbReference>
<protein>
    <submittedName>
        <fullName evidence="2">F-box domain-containing protein</fullName>
    </submittedName>
</protein>
<dbReference type="PANTHER" id="PTHR31672:SF13">
    <property type="entry name" value="F-BOX PROTEIN CPR30-LIKE"/>
    <property type="match status" value="1"/>
</dbReference>
<dbReference type="AlphaFoldDB" id="A0AAD8HQ44"/>
<feature type="domain" description="F-box" evidence="1">
    <location>
        <begin position="137"/>
        <end position="182"/>
    </location>
</feature>
<dbReference type="SUPFAM" id="SSF81383">
    <property type="entry name" value="F-box domain"/>
    <property type="match status" value="1"/>
</dbReference>
<name>A0AAD8HQ44_9APIA</name>
<dbReference type="Pfam" id="PF07734">
    <property type="entry name" value="FBA_1"/>
    <property type="match status" value="1"/>
</dbReference>
<dbReference type="InterPro" id="IPR006527">
    <property type="entry name" value="F-box-assoc_dom_typ1"/>
</dbReference>
<accession>A0AAD8HQ44</accession>
<evidence type="ECO:0000313" key="2">
    <source>
        <dbReference type="EMBL" id="KAK1371226.1"/>
    </source>
</evidence>
<sequence>MKMKAKSNHQGRRWLLGFSHLIRMMMKKKKKQGNKKKKKMMIKHNSKKTESFQICGSPVLKRHGKRKLIEESCSYQQQQGNKKKKMLVMISMPDHGKRKVSSSVQEQQPGNKRRRMISSNHSLILVNKFSSTDDNKKTMIHHLPEEVLTLILVRLPLKNLLRCMSVHKSWYSLIQSPYFITLHLNHQKMMTKLFTTHRPQFLFFKNQFTGRIVIRFDDKQCEEYCTLKFPPNLPRSVWCAQSYGLICLTAMFDYQLDYKPDTYLWNPLIQKFKALPHSPLSSFTNTRWTALSFGFVPQVNDYVVVHIVKPPLLWTPHPHSVMVGVYSLNSNSWRITSQDNVFVTSVGKHHHIFVDGVAYWLGTTKPQVNHPIIMCFDAKSSILREISLPDWVESCKYPASSLIHPFGQSIAYCVQNEELYHLDMWVLRGNTINEFSWEKKMSVSLREDLRRPEVLGLRSNGEPILFNLYDFVSYSLDSHEANDFVHSWDRWSDFSFYEENFAPPFSISPFVESLVLLN</sequence>
<keyword evidence="3" id="KW-1185">Reference proteome</keyword>
<reference evidence="2" key="2">
    <citation type="submission" date="2023-05" db="EMBL/GenBank/DDBJ databases">
        <authorList>
            <person name="Schelkunov M.I."/>
        </authorList>
    </citation>
    <scope>NUCLEOTIDE SEQUENCE</scope>
    <source>
        <strain evidence="2">Hsosn_3</strain>
        <tissue evidence="2">Leaf</tissue>
    </source>
</reference>
<proteinExistence type="predicted"/>
<evidence type="ECO:0000259" key="1">
    <source>
        <dbReference type="PROSITE" id="PS50181"/>
    </source>
</evidence>
<dbReference type="PROSITE" id="PS50181">
    <property type="entry name" value="FBOX"/>
    <property type="match status" value="1"/>
</dbReference>